<organism evidence="2 3">
    <name type="scientific">Novosphingobium aureum</name>
    <dbReference type="NCBI Taxonomy" id="2792964"/>
    <lineage>
        <taxon>Bacteria</taxon>
        <taxon>Pseudomonadati</taxon>
        <taxon>Pseudomonadota</taxon>
        <taxon>Alphaproteobacteria</taxon>
        <taxon>Sphingomonadales</taxon>
        <taxon>Sphingomonadaceae</taxon>
        <taxon>Novosphingobium</taxon>
    </lineage>
</organism>
<dbReference type="GO" id="GO:0004190">
    <property type="term" value="F:aspartic-type endopeptidase activity"/>
    <property type="evidence" value="ECO:0007669"/>
    <property type="project" value="InterPro"/>
</dbReference>
<proteinExistence type="predicted"/>
<keyword evidence="1" id="KW-1133">Transmembrane helix</keyword>
<dbReference type="Gene3D" id="2.40.70.10">
    <property type="entry name" value="Acid Proteases"/>
    <property type="match status" value="1"/>
</dbReference>
<gene>
    <name evidence="2" type="ORF">I5E68_11515</name>
</gene>
<dbReference type="EC" id="3.4.23.-" evidence="2"/>
<keyword evidence="1" id="KW-0472">Membrane</keyword>
<reference evidence="2" key="1">
    <citation type="submission" date="2020-11" db="EMBL/GenBank/DDBJ databases">
        <title>Novosphingobium aureum sp. nov., a marine bacterium isolated from sediment of a salt flat.</title>
        <authorList>
            <person name="Yoo Y."/>
            <person name="Kim J.-J."/>
        </authorList>
    </citation>
    <scope>NUCLEOTIDE SEQUENCE</scope>
    <source>
        <strain evidence="2">YJ-S2-02</strain>
    </source>
</reference>
<dbReference type="GO" id="GO:0006508">
    <property type="term" value="P:proteolysis"/>
    <property type="evidence" value="ECO:0007669"/>
    <property type="project" value="UniProtKB-KW"/>
</dbReference>
<keyword evidence="2" id="KW-0645">Protease</keyword>
<dbReference type="InterPro" id="IPR001969">
    <property type="entry name" value="Aspartic_peptidase_AS"/>
</dbReference>
<dbReference type="PROSITE" id="PS00141">
    <property type="entry name" value="ASP_PROTEASE"/>
    <property type="match status" value="1"/>
</dbReference>
<dbReference type="InterPro" id="IPR011969">
    <property type="entry name" value="Clan_AA_Asp_peptidase_C"/>
</dbReference>
<keyword evidence="1" id="KW-0812">Transmembrane</keyword>
<keyword evidence="3" id="KW-1185">Reference proteome</keyword>
<dbReference type="Pfam" id="PF13975">
    <property type="entry name" value="gag-asp_proteas"/>
    <property type="match status" value="1"/>
</dbReference>
<dbReference type="InterPro" id="IPR021109">
    <property type="entry name" value="Peptidase_aspartic_dom_sf"/>
</dbReference>
<name>A0A931HDT6_9SPHN</name>
<dbReference type="SUPFAM" id="SSF50630">
    <property type="entry name" value="Acid proteases"/>
    <property type="match status" value="1"/>
</dbReference>
<evidence type="ECO:0000256" key="1">
    <source>
        <dbReference type="SAM" id="Phobius"/>
    </source>
</evidence>
<evidence type="ECO:0000313" key="2">
    <source>
        <dbReference type="EMBL" id="MBH0113578.1"/>
    </source>
</evidence>
<accession>A0A931HDT6</accession>
<dbReference type="CDD" id="cd05483">
    <property type="entry name" value="retropepsin_like_bacteria"/>
    <property type="match status" value="1"/>
</dbReference>
<protein>
    <submittedName>
        <fullName evidence="2">TIGR02281 family clan AA aspartic protease</fullName>
        <ecNumber evidence="2">3.4.23.-</ecNumber>
    </submittedName>
</protein>
<dbReference type="Proteomes" id="UP000617634">
    <property type="component" value="Unassembled WGS sequence"/>
</dbReference>
<dbReference type="InterPro" id="IPR034122">
    <property type="entry name" value="Retropepsin-like_bacterial"/>
</dbReference>
<dbReference type="AlphaFoldDB" id="A0A931HDT6"/>
<sequence>MLASQRPALADWLRKGAYAGMALAGLLTVAHLITTNRTSRAAMMFDRARPAGIEGNETVIAKRGDGHFWVRARLNGVPVDFLVDTGATYTAVSGSVAARAGLFDESEETHEGRVLDTANGPVVVAMARAASLSFGAIDAREIELAVLPDSADEAGEAEDAGTNVIGMNLLSGLSAWRVEGDRLILTP</sequence>
<feature type="transmembrane region" description="Helical" evidence="1">
    <location>
        <begin position="16"/>
        <end position="34"/>
    </location>
</feature>
<keyword evidence="2" id="KW-0378">Hydrolase</keyword>
<evidence type="ECO:0000313" key="3">
    <source>
        <dbReference type="Proteomes" id="UP000617634"/>
    </source>
</evidence>
<dbReference type="NCBIfam" id="TIGR02281">
    <property type="entry name" value="clan_AA_DTGA"/>
    <property type="match status" value="1"/>
</dbReference>
<dbReference type="EMBL" id="JADZGI010000001">
    <property type="protein sequence ID" value="MBH0113578.1"/>
    <property type="molecule type" value="Genomic_DNA"/>
</dbReference>
<comment type="caution">
    <text evidence="2">The sequence shown here is derived from an EMBL/GenBank/DDBJ whole genome shotgun (WGS) entry which is preliminary data.</text>
</comment>